<keyword evidence="4" id="KW-1185">Reference proteome</keyword>
<feature type="compositionally biased region" description="Basic and acidic residues" evidence="1">
    <location>
        <begin position="45"/>
        <end position="54"/>
    </location>
</feature>
<feature type="region of interest" description="Disordered" evidence="1">
    <location>
        <begin position="25"/>
        <end position="62"/>
    </location>
</feature>
<sequence length="241" mass="26897">MRIVSIFLIFLFLSACASKEQKSSESTTDILSDTAQTSEENNSNVDKEAADKQSETSVNRSTNQLENFSGITNFQPAKSIKDLSIQNFVTRLDQPDSTFADSDSLCPVGQLHFWNLEGQNCRIFALGDDYTQKANLSASCRVYGIQLAEGAESADYASFLGIKLGDESKQVEDKLGEFVKSNPAYQFEKLKGESILEKFLTKKQKSVFVLTDGKRYIHFAIGKKQKLNYILFANMEVRSAC</sequence>
<proteinExistence type="predicted"/>
<accession>A0ABT7CJT8</accession>
<dbReference type="RefSeq" id="WP_313996790.1">
    <property type="nucleotide sequence ID" value="NZ_JASJOR010000010.1"/>
</dbReference>
<name>A0ABT7CJT8_9BACT</name>
<dbReference type="Proteomes" id="UP001228581">
    <property type="component" value="Unassembled WGS sequence"/>
</dbReference>
<evidence type="ECO:0000313" key="3">
    <source>
        <dbReference type="EMBL" id="MDJ1493999.1"/>
    </source>
</evidence>
<keyword evidence="2" id="KW-0732">Signal</keyword>
<dbReference type="PROSITE" id="PS51257">
    <property type="entry name" value="PROKAR_LIPOPROTEIN"/>
    <property type="match status" value="1"/>
</dbReference>
<evidence type="ECO:0000313" key="4">
    <source>
        <dbReference type="Proteomes" id="UP001228581"/>
    </source>
</evidence>
<evidence type="ECO:0000256" key="2">
    <source>
        <dbReference type="SAM" id="SignalP"/>
    </source>
</evidence>
<feature type="signal peptide" evidence="2">
    <location>
        <begin position="1"/>
        <end position="17"/>
    </location>
</feature>
<feature type="compositionally biased region" description="Polar residues" evidence="1">
    <location>
        <begin position="25"/>
        <end position="44"/>
    </location>
</feature>
<reference evidence="3 4" key="1">
    <citation type="submission" date="2023-05" db="EMBL/GenBank/DDBJ databases">
        <authorList>
            <person name="Zhang X."/>
        </authorList>
    </citation>
    <scope>NUCLEOTIDE SEQUENCE [LARGE SCALE GENOMIC DNA]</scope>
    <source>
        <strain evidence="3 4">DM2B3-1</strain>
    </source>
</reference>
<evidence type="ECO:0008006" key="5">
    <source>
        <dbReference type="Google" id="ProtNLM"/>
    </source>
</evidence>
<gene>
    <name evidence="3" type="ORF">QNI19_13730</name>
</gene>
<comment type="caution">
    <text evidence="3">The sequence shown here is derived from an EMBL/GenBank/DDBJ whole genome shotgun (WGS) entry which is preliminary data.</text>
</comment>
<protein>
    <recommendedName>
        <fullName evidence="5">Lipoprotein</fullName>
    </recommendedName>
</protein>
<organism evidence="3 4">
    <name type="scientific">Xanthocytophaga flava</name>
    <dbReference type="NCBI Taxonomy" id="3048013"/>
    <lineage>
        <taxon>Bacteria</taxon>
        <taxon>Pseudomonadati</taxon>
        <taxon>Bacteroidota</taxon>
        <taxon>Cytophagia</taxon>
        <taxon>Cytophagales</taxon>
        <taxon>Rhodocytophagaceae</taxon>
        <taxon>Xanthocytophaga</taxon>
    </lineage>
</organism>
<dbReference type="EMBL" id="JASJOT010000008">
    <property type="protein sequence ID" value="MDJ1493999.1"/>
    <property type="molecule type" value="Genomic_DNA"/>
</dbReference>
<feature type="chain" id="PRO_5045841202" description="Lipoprotein" evidence="2">
    <location>
        <begin position="18"/>
        <end position="241"/>
    </location>
</feature>
<evidence type="ECO:0000256" key="1">
    <source>
        <dbReference type="SAM" id="MobiDB-lite"/>
    </source>
</evidence>